<reference evidence="1 2" key="1">
    <citation type="submission" date="2017-03" db="EMBL/GenBank/DDBJ databases">
        <title>Draft Genome sequence of Marispirochaeta sp. strain JC444.</title>
        <authorList>
            <person name="Shivani Y."/>
            <person name="Subhash Y."/>
            <person name="Sasikala C."/>
            <person name="Ramana C."/>
        </authorList>
    </citation>
    <scope>NUCLEOTIDE SEQUENCE [LARGE SCALE GENOMIC DNA]</scope>
    <source>
        <strain evidence="1 2">JC444</strain>
    </source>
</reference>
<dbReference type="OrthoDB" id="9841198at2"/>
<evidence type="ECO:0000313" key="1">
    <source>
        <dbReference type="EMBL" id="ORC34443.1"/>
    </source>
</evidence>
<organism evidence="1 2">
    <name type="scientific">Marispirochaeta aestuarii</name>
    <dbReference type="NCBI Taxonomy" id="1963862"/>
    <lineage>
        <taxon>Bacteria</taxon>
        <taxon>Pseudomonadati</taxon>
        <taxon>Spirochaetota</taxon>
        <taxon>Spirochaetia</taxon>
        <taxon>Spirochaetales</taxon>
        <taxon>Spirochaetaceae</taxon>
        <taxon>Marispirochaeta</taxon>
    </lineage>
</organism>
<dbReference type="RefSeq" id="WP_083051256.1">
    <property type="nucleotide sequence ID" value="NZ_MWQY01000013.1"/>
</dbReference>
<dbReference type="STRING" id="1963862.B4O97_12435"/>
<evidence type="ECO:0000313" key="2">
    <source>
        <dbReference type="Proteomes" id="UP000192343"/>
    </source>
</evidence>
<comment type="caution">
    <text evidence="1">The sequence shown here is derived from an EMBL/GenBank/DDBJ whole genome shotgun (WGS) entry which is preliminary data.</text>
</comment>
<accession>A0A1Y1RXE9</accession>
<dbReference type="EMBL" id="MWQY01000013">
    <property type="protein sequence ID" value="ORC34443.1"/>
    <property type="molecule type" value="Genomic_DNA"/>
</dbReference>
<gene>
    <name evidence="1" type="ORF">B4O97_12435</name>
</gene>
<name>A0A1Y1RXE9_9SPIO</name>
<protein>
    <submittedName>
        <fullName evidence="1">Uncharacterized protein</fullName>
    </submittedName>
</protein>
<keyword evidence="2" id="KW-1185">Reference proteome</keyword>
<dbReference type="AlphaFoldDB" id="A0A1Y1RXE9"/>
<dbReference type="Proteomes" id="UP000192343">
    <property type="component" value="Unassembled WGS sequence"/>
</dbReference>
<proteinExistence type="predicted"/>
<sequence>MRRYFLLLCFFPLLVPELTADWYRSDALGRPAEFLQEGDRIDESLKENEEYLLYRNESPEGFREELYRYGIPVREKTVRNLSAGRREETVLEGSERRISLYEGSLPVREEIYLEDTLERVLVYGWEGIQLKFLEAGNGAELLYRQEYFRDPRGRLRTLLRHIAGDKDPEAEGVRVIQYGYREGSLAETWVGDYNEGVRTRFAGLQALEETRMSGTSVVGRIERETLGENQVERSYALDGSLVSMTIRGPGGRTLMETIYLDGGRVREREYRYRGDLLMEMVIREPERLERRVYTYQNDTLRKEEVFVNRRLVKVSMFEGDRRLEEFYRRGEVITRRRYEGDSLVSEESYE</sequence>